<dbReference type="GO" id="GO:0005524">
    <property type="term" value="F:ATP binding"/>
    <property type="evidence" value="ECO:0007669"/>
    <property type="project" value="InterPro"/>
</dbReference>
<dbReference type="InterPro" id="IPR001650">
    <property type="entry name" value="Helicase_C-like"/>
</dbReference>
<feature type="domain" description="Helicase ATP-binding" evidence="1">
    <location>
        <begin position="23"/>
        <end position="239"/>
    </location>
</feature>
<evidence type="ECO:0000259" key="1">
    <source>
        <dbReference type="SMART" id="SM00487"/>
    </source>
</evidence>
<comment type="caution">
    <text evidence="2">The sequence shown here is derived from an EMBL/GenBank/DDBJ whole genome shotgun (WGS) entry which is preliminary data.</text>
</comment>
<gene>
    <name evidence="2" type="ORF">E6Q11_04720</name>
</gene>
<dbReference type="Pfam" id="PF00271">
    <property type="entry name" value="Helicase_C"/>
    <property type="match status" value="1"/>
</dbReference>
<sequence>MFSFKIPYWPSTQDPDIREKICRKKEFYAIYQLMVELAQKGINSVDHTDDTYRSFLAAFMAPHTPYDRCLVIHGVGTGKTGCAIKIVEQYRSVYKKAVILNKSDTPTENFKGLLANELYSKYSTDAERKRMSMFYEFDTYHKFSKKILKMSKDKQKEMFESVIFILDEIHNIVTKTYDADDTTYDILLELFDSLRSCTVVGLTATPMRDSYDEIIPLVNMFIKNPNNRIPKDCRDLKIVKRYLRQVSKYCVSWYFKDFTFKINEVGEKPLRLHHTIVPLIMGEIQKCTFDQSKIREEYNKKDKASSKKSFMEKDKVYASLASFPSIGFEVDALVVKKLEQYDKVSSKSGKKNATVDNYRFQFKNVSYRDDMLNNLHKYSAKFAYMLEVIEDDPDYYTNPVLKKGLIGSGILCEGLVYVFCENIANTGIKTIIAMFQEFGYEYYTGGDINNIEKNPKRFTVYVGDARICPNKEERFNLFTDPRNINGEYCKIIVASNVMKESVSLKAIRKVFILTPHWNYSSIIQAQGRALRKDSYVDLPFDKRTVDLYRLVCIRSRQGYKAVCKKYKKHMDINEEKEFKSAVKDESIDLYKCYKSSIKQYKMDAVSRVMEKNAMDYFVVNNLSKMPKYDSFDTSTYLRYDSENVSLITSIMYDELIQGPRSIVDIINTITTSHDISPTMVIQYITNIVERKVGIHKDKKTPKFFQIKNDTLFLSNSQESKDFFIMQEHLDIASKIPYIDSYIDRSEHVAENFPWDITPKEFCNDIDLYKDYGLYITEHAVALSLDSSSTRELVNHCLNVVDMLHYLIHKICGKYYHVVDRRRIAAAAYANASTSIANGVLVKVFDESSHTWLHVDTVDTIHYGNRIRSIQAFIILKLIIKHCNFATISLNDGVLRLLDYITIRLSKKQVASYLSICDEWIDKFKSQDIITDVDIKQALEVEKDIKSKIVCNLHKDRIGDRRNDFRGHDINTHMTEAVVQSAMFIIVKALDKKSRRELFNGLKDARFFIKDEYWEPKDILLKNLDVEQTPQYVKDLVRDYPKYESYILMTYFDLRSRKAKNIKAYLRDLIIEHNLFVFI</sequence>
<proteinExistence type="predicted"/>
<accession>A0A5C7J4J0</accession>
<protein>
    <submittedName>
        <fullName evidence="2">AAA family ATPase</fullName>
    </submittedName>
</protein>
<dbReference type="Gene3D" id="3.40.50.300">
    <property type="entry name" value="P-loop containing nucleotide triphosphate hydrolases"/>
    <property type="match status" value="2"/>
</dbReference>
<dbReference type="GO" id="GO:0016787">
    <property type="term" value="F:hydrolase activity"/>
    <property type="evidence" value="ECO:0007669"/>
    <property type="project" value="InterPro"/>
</dbReference>
<dbReference type="CDD" id="cd18785">
    <property type="entry name" value="SF2_C"/>
    <property type="match status" value="1"/>
</dbReference>
<dbReference type="EMBL" id="SSDS01000073">
    <property type="protein sequence ID" value="TXG76430.1"/>
    <property type="molecule type" value="Genomic_DNA"/>
</dbReference>
<dbReference type="Proteomes" id="UP000321026">
    <property type="component" value="Unassembled WGS sequence"/>
</dbReference>
<dbReference type="SUPFAM" id="SSF52540">
    <property type="entry name" value="P-loop containing nucleoside triphosphate hydrolases"/>
    <property type="match status" value="1"/>
</dbReference>
<dbReference type="Pfam" id="PF04851">
    <property type="entry name" value="ResIII"/>
    <property type="match status" value="1"/>
</dbReference>
<evidence type="ECO:0000313" key="2">
    <source>
        <dbReference type="EMBL" id="TXG76430.1"/>
    </source>
</evidence>
<name>A0A5C7J4J0_9BACT</name>
<dbReference type="AlphaFoldDB" id="A0A5C7J4J0"/>
<organism evidence="2 3">
    <name type="scientific">Candidatus Dojkabacteria bacterium</name>
    <dbReference type="NCBI Taxonomy" id="2099670"/>
    <lineage>
        <taxon>Bacteria</taxon>
        <taxon>Candidatus Dojkabacteria</taxon>
    </lineage>
</organism>
<dbReference type="InterPro" id="IPR027417">
    <property type="entry name" value="P-loop_NTPase"/>
</dbReference>
<reference evidence="2 3" key="1">
    <citation type="submission" date="2018-09" db="EMBL/GenBank/DDBJ databases">
        <title>Metagenome Assembled Genomes from an Advanced Water Purification Facility.</title>
        <authorList>
            <person name="Stamps B.W."/>
            <person name="Spear J.R."/>
        </authorList>
    </citation>
    <scope>NUCLEOTIDE SEQUENCE [LARGE SCALE GENOMIC DNA]</scope>
    <source>
        <strain evidence="2">Bin_63_2</strain>
    </source>
</reference>
<evidence type="ECO:0000313" key="3">
    <source>
        <dbReference type="Proteomes" id="UP000321026"/>
    </source>
</evidence>
<dbReference type="SMART" id="SM00487">
    <property type="entry name" value="DEXDc"/>
    <property type="match status" value="1"/>
</dbReference>
<dbReference type="InterPro" id="IPR006935">
    <property type="entry name" value="Helicase/UvrB_N"/>
</dbReference>
<dbReference type="InterPro" id="IPR014001">
    <property type="entry name" value="Helicase_ATP-bd"/>
</dbReference>
<dbReference type="GO" id="GO:0003677">
    <property type="term" value="F:DNA binding"/>
    <property type="evidence" value="ECO:0007669"/>
    <property type="project" value="InterPro"/>
</dbReference>